<organism evidence="1 2">
    <name type="scientific">Ambispora leptoticha</name>
    <dbReference type="NCBI Taxonomy" id="144679"/>
    <lineage>
        <taxon>Eukaryota</taxon>
        <taxon>Fungi</taxon>
        <taxon>Fungi incertae sedis</taxon>
        <taxon>Mucoromycota</taxon>
        <taxon>Glomeromycotina</taxon>
        <taxon>Glomeromycetes</taxon>
        <taxon>Archaeosporales</taxon>
        <taxon>Ambisporaceae</taxon>
        <taxon>Ambispora</taxon>
    </lineage>
</organism>
<feature type="non-terminal residue" evidence="1">
    <location>
        <position position="101"/>
    </location>
</feature>
<proteinExistence type="predicted"/>
<protein>
    <submittedName>
        <fullName evidence="1">8444_t:CDS:1</fullName>
    </submittedName>
</protein>
<dbReference type="AlphaFoldDB" id="A0A9N9J8I7"/>
<sequence>RHSINGIISSTMGLLKLENEKTNTTLLLMLVNEEMLLNAGVNESLSLSLTLNFLDDVPGIQITKPSAGEVYYPGDKIVIEFTKDDSIKSVSVIELAYGFAG</sequence>
<evidence type="ECO:0000313" key="1">
    <source>
        <dbReference type="EMBL" id="CAG8769941.1"/>
    </source>
</evidence>
<dbReference type="EMBL" id="CAJVPS010051741">
    <property type="protein sequence ID" value="CAG8769941.1"/>
    <property type="molecule type" value="Genomic_DNA"/>
</dbReference>
<evidence type="ECO:0000313" key="2">
    <source>
        <dbReference type="Proteomes" id="UP000789508"/>
    </source>
</evidence>
<dbReference type="Proteomes" id="UP000789508">
    <property type="component" value="Unassembled WGS sequence"/>
</dbReference>
<feature type="non-terminal residue" evidence="1">
    <location>
        <position position="1"/>
    </location>
</feature>
<accession>A0A9N9J8I7</accession>
<reference evidence="1" key="1">
    <citation type="submission" date="2021-06" db="EMBL/GenBank/DDBJ databases">
        <authorList>
            <person name="Kallberg Y."/>
            <person name="Tangrot J."/>
            <person name="Rosling A."/>
        </authorList>
    </citation>
    <scope>NUCLEOTIDE SEQUENCE</scope>
    <source>
        <strain evidence="1">FL130A</strain>
    </source>
</reference>
<keyword evidence="2" id="KW-1185">Reference proteome</keyword>
<comment type="caution">
    <text evidence="1">The sequence shown here is derived from an EMBL/GenBank/DDBJ whole genome shotgun (WGS) entry which is preliminary data.</text>
</comment>
<gene>
    <name evidence="1" type="ORF">ALEPTO_LOCUS14089</name>
</gene>
<name>A0A9N9J8I7_9GLOM</name>